<keyword evidence="2" id="KW-0328">Glycosyltransferase</keyword>
<accession>A0ABW8GK42</accession>
<sequence>MKKLLILDGISGVPLGEELAQAFGHIGIETAYYNLLSMPKIPFYGLKSALTKVVNRAKDSSGDAFFHLPKGNLAAITALIKQARPDAILVVGFIYKFITPAALKALAQQHQVDLYLYDTDSCNLYTKRREFIFFLEQELPIYKKIFSCSKVTADFFKDTRQLDASFVPFGANFIAAPSGSDADKQHDVLFVGSGDLRRIFVLESIRDHLSIFGNRWKRNFPLMSPGLIKRVDDHPVWGADLHQLLTSSKIVLNVTRGPYYAAGTGVNLRIFEALAAGCFLITDYCDEVAELFKPGEEIETFNGPQELQEKVRFYLANPEKRMAIAQQGHAAYLKRFTWEARAQEMLQSMR</sequence>
<evidence type="ECO:0000259" key="1">
    <source>
        <dbReference type="Pfam" id="PF13524"/>
    </source>
</evidence>
<dbReference type="RefSeq" id="WP_400880517.1">
    <property type="nucleotide sequence ID" value="NZ_JBIWXY010000001.1"/>
</dbReference>
<proteinExistence type="predicted"/>
<keyword evidence="3" id="KW-1185">Reference proteome</keyword>
<dbReference type="EMBL" id="JBIWXY010000001">
    <property type="protein sequence ID" value="MFJ5445761.1"/>
    <property type="molecule type" value="Genomic_DNA"/>
</dbReference>
<evidence type="ECO:0000313" key="3">
    <source>
        <dbReference type="Proteomes" id="UP001617669"/>
    </source>
</evidence>
<dbReference type="Gene3D" id="3.40.50.2000">
    <property type="entry name" value="Glycogen Phosphorylase B"/>
    <property type="match status" value="1"/>
</dbReference>
<feature type="domain" description="Spore protein YkvP/CgeB glycosyl transferase-like" evidence="1">
    <location>
        <begin position="199"/>
        <end position="347"/>
    </location>
</feature>
<reference evidence="2 3" key="1">
    <citation type="submission" date="2024-11" db="EMBL/GenBank/DDBJ databases">
        <authorList>
            <person name="Kaparullina E.N."/>
            <person name="Delegan Y.A."/>
            <person name="Doronina N.V."/>
        </authorList>
    </citation>
    <scope>NUCLEOTIDE SEQUENCE [LARGE SCALE GENOMIC DNA]</scope>
    <source>
        <strain evidence="2 3">7sh_L</strain>
    </source>
</reference>
<dbReference type="Pfam" id="PF13524">
    <property type="entry name" value="Glyco_trans_1_2"/>
    <property type="match status" value="1"/>
</dbReference>
<organism evidence="2 3">
    <name type="scientific">Methylobacillus methanolivorans</name>
    <dbReference type="NCBI Taxonomy" id="1848927"/>
    <lineage>
        <taxon>Bacteria</taxon>
        <taxon>Pseudomonadati</taxon>
        <taxon>Pseudomonadota</taxon>
        <taxon>Betaproteobacteria</taxon>
        <taxon>Nitrosomonadales</taxon>
        <taxon>Methylophilaceae</taxon>
        <taxon>Methylobacillus</taxon>
    </lineage>
</organism>
<protein>
    <submittedName>
        <fullName evidence="2">Glycosyltransferase</fullName>
        <ecNumber evidence="2">2.4.-.-</ecNumber>
    </submittedName>
</protein>
<dbReference type="Proteomes" id="UP001617669">
    <property type="component" value="Unassembled WGS sequence"/>
</dbReference>
<dbReference type="SUPFAM" id="SSF53756">
    <property type="entry name" value="UDP-Glycosyltransferase/glycogen phosphorylase"/>
    <property type="match status" value="1"/>
</dbReference>
<dbReference type="InterPro" id="IPR055259">
    <property type="entry name" value="YkvP/CgeB_Glyco_trans-like"/>
</dbReference>
<dbReference type="EC" id="2.4.-.-" evidence="2"/>
<evidence type="ECO:0000313" key="2">
    <source>
        <dbReference type="EMBL" id="MFJ5445761.1"/>
    </source>
</evidence>
<keyword evidence="2" id="KW-0808">Transferase</keyword>
<comment type="caution">
    <text evidence="2">The sequence shown here is derived from an EMBL/GenBank/DDBJ whole genome shotgun (WGS) entry which is preliminary data.</text>
</comment>
<gene>
    <name evidence="2" type="ORF">ACIKP9_05920</name>
</gene>
<dbReference type="GO" id="GO:0016757">
    <property type="term" value="F:glycosyltransferase activity"/>
    <property type="evidence" value="ECO:0007669"/>
    <property type="project" value="UniProtKB-KW"/>
</dbReference>
<name>A0ABW8GK42_9PROT</name>